<dbReference type="Proteomes" id="UP001501521">
    <property type="component" value="Unassembled WGS sequence"/>
</dbReference>
<keyword evidence="1" id="KW-0732">Signal</keyword>
<sequence length="130" mass="13448">MAWKLIAALGVAALALTACSADAREAQAADAGRAFVAAEPAEACALLAPKTRKKLEKESGTDCATALQEVGLPAGGDVEGAEVAVESAQVRLADQTIFLARFPEGWLVTAAGCQREDEDPAQPYDCEVES</sequence>
<gene>
    <name evidence="2" type="ORF">GCM10025789_17600</name>
</gene>
<feature type="chain" id="PRO_5046926804" description="Subtilisin inhibitor domain-containing protein" evidence="1">
    <location>
        <begin position="24"/>
        <end position="130"/>
    </location>
</feature>
<evidence type="ECO:0000313" key="2">
    <source>
        <dbReference type="EMBL" id="GAA4899789.1"/>
    </source>
</evidence>
<feature type="signal peptide" evidence="1">
    <location>
        <begin position="1"/>
        <end position="23"/>
    </location>
</feature>
<evidence type="ECO:0008006" key="4">
    <source>
        <dbReference type="Google" id="ProtNLM"/>
    </source>
</evidence>
<evidence type="ECO:0000313" key="3">
    <source>
        <dbReference type="Proteomes" id="UP001501521"/>
    </source>
</evidence>
<evidence type="ECO:0000256" key="1">
    <source>
        <dbReference type="SAM" id="SignalP"/>
    </source>
</evidence>
<accession>A0ABP9FDH1</accession>
<dbReference type="EMBL" id="BAABLV010000027">
    <property type="protein sequence ID" value="GAA4899789.1"/>
    <property type="molecule type" value="Genomic_DNA"/>
</dbReference>
<proteinExistence type="predicted"/>
<name>A0ABP9FDH1_9ACTN</name>
<dbReference type="PROSITE" id="PS51257">
    <property type="entry name" value="PROKAR_LIPOPROTEIN"/>
    <property type="match status" value="1"/>
</dbReference>
<organism evidence="2 3">
    <name type="scientific">Tessaracoccus lubricantis</name>
    <dbReference type="NCBI Taxonomy" id="545543"/>
    <lineage>
        <taxon>Bacteria</taxon>
        <taxon>Bacillati</taxon>
        <taxon>Actinomycetota</taxon>
        <taxon>Actinomycetes</taxon>
        <taxon>Propionibacteriales</taxon>
        <taxon>Propionibacteriaceae</taxon>
        <taxon>Tessaracoccus</taxon>
    </lineage>
</organism>
<protein>
    <recommendedName>
        <fullName evidence="4">Subtilisin inhibitor domain-containing protein</fullName>
    </recommendedName>
</protein>
<reference evidence="3" key="1">
    <citation type="journal article" date="2019" name="Int. J. Syst. Evol. Microbiol.">
        <title>The Global Catalogue of Microorganisms (GCM) 10K type strain sequencing project: providing services to taxonomists for standard genome sequencing and annotation.</title>
        <authorList>
            <consortium name="The Broad Institute Genomics Platform"/>
            <consortium name="The Broad Institute Genome Sequencing Center for Infectious Disease"/>
            <person name="Wu L."/>
            <person name="Ma J."/>
        </authorList>
    </citation>
    <scope>NUCLEOTIDE SEQUENCE [LARGE SCALE GENOMIC DNA]</scope>
    <source>
        <strain evidence="3">JCM 19125</strain>
    </source>
</reference>
<comment type="caution">
    <text evidence="2">The sequence shown here is derived from an EMBL/GenBank/DDBJ whole genome shotgun (WGS) entry which is preliminary data.</text>
</comment>
<dbReference type="RefSeq" id="WP_345581975.1">
    <property type="nucleotide sequence ID" value="NZ_BAABLV010000027.1"/>
</dbReference>
<keyword evidence="3" id="KW-1185">Reference proteome</keyword>